<comment type="caution">
    <text evidence="9">The sequence shown here is derived from an EMBL/GenBank/DDBJ whole genome shotgun (WGS) entry which is preliminary data.</text>
</comment>
<keyword evidence="3" id="KW-0479">Metal-binding</keyword>
<evidence type="ECO:0000256" key="2">
    <source>
        <dbReference type="ARBA" id="ARBA00012277"/>
    </source>
</evidence>
<dbReference type="PROSITE" id="PS50048">
    <property type="entry name" value="ZN2_CY6_FUNGAL_2"/>
    <property type="match status" value="1"/>
</dbReference>
<dbReference type="InterPro" id="IPR033248">
    <property type="entry name" value="Transketolase_C"/>
</dbReference>
<comment type="catalytic activity">
    <reaction evidence="6">
        <text>N(6)-[(R)-lipoyl]-L-lysyl-[protein] + 3-methyl-2-oxobutanoate + H(+) = N(6)-[(R)-S(8)-2-methylpropanoyldihydrolipoyl]-L-lysyl-[protein] + CO2</text>
        <dbReference type="Rhea" id="RHEA:13457"/>
        <dbReference type="Rhea" id="RHEA-COMP:10474"/>
        <dbReference type="Rhea" id="RHEA-COMP:10497"/>
        <dbReference type="ChEBI" id="CHEBI:11851"/>
        <dbReference type="ChEBI" id="CHEBI:15378"/>
        <dbReference type="ChEBI" id="CHEBI:16526"/>
        <dbReference type="ChEBI" id="CHEBI:83099"/>
        <dbReference type="ChEBI" id="CHEBI:83142"/>
        <dbReference type="EC" id="1.2.4.4"/>
    </reaction>
    <physiologicalReaction direction="left-to-right" evidence="6">
        <dbReference type="Rhea" id="RHEA:13458"/>
    </physiologicalReaction>
</comment>
<dbReference type="Pfam" id="PF02779">
    <property type="entry name" value="Transket_pyr"/>
    <property type="match status" value="1"/>
</dbReference>
<keyword evidence="5" id="KW-0539">Nucleus</keyword>
<feature type="region of interest" description="Disordered" evidence="7">
    <location>
        <begin position="136"/>
        <end position="157"/>
    </location>
</feature>
<reference evidence="9 10" key="1">
    <citation type="submission" date="2016-06" db="EMBL/GenBank/DDBJ databases">
        <title>Living apart together: crosstalk between the core and supernumerary genomes in a fungal plant pathogen.</title>
        <authorList>
            <person name="Vanheule A."/>
            <person name="Audenaert K."/>
            <person name="Warris S."/>
            <person name="Van De Geest H."/>
            <person name="Schijlen E."/>
            <person name="Hofte M."/>
            <person name="De Saeger S."/>
            <person name="Haesaert G."/>
            <person name="Waalwijk C."/>
            <person name="Van Der Lee T."/>
        </authorList>
    </citation>
    <scope>NUCLEOTIDE SEQUENCE [LARGE SCALE GENOMIC DNA]</scope>
    <source>
        <strain evidence="9 10">2516</strain>
    </source>
</reference>
<evidence type="ECO:0000256" key="4">
    <source>
        <dbReference type="ARBA" id="ARBA00023002"/>
    </source>
</evidence>
<evidence type="ECO:0000259" key="8">
    <source>
        <dbReference type="PROSITE" id="PS50048"/>
    </source>
</evidence>
<feature type="compositionally biased region" description="Low complexity" evidence="7">
    <location>
        <begin position="78"/>
        <end position="98"/>
    </location>
</feature>
<dbReference type="InterPro" id="IPR036864">
    <property type="entry name" value="Zn2-C6_fun-type_DNA-bd_sf"/>
</dbReference>
<gene>
    <name evidence="9" type="ORF">FPOA_12459</name>
</gene>
<dbReference type="PANTHER" id="PTHR42980">
    <property type="entry name" value="2-OXOISOVALERATE DEHYDROGENASE SUBUNIT BETA-RELATED"/>
    <property type="match status" value="1"/>
</dbReference>
<dbReference type="AlphaFoldDB" id="A0A1B8A961"/>
<dbReference type="CDD" id="cd12148">
    <property type="entry name" value="fungal_TF_MHR"/>
    <property type="match status" value="1"/>
</dbReference>
<accession>A0A1B8A961</accession>
<dbReference type="SMART" id="SM00066">
    <property type="entry name" value="GAL4"/>
    <property type="match status" value="1"/>
</dbReference>
<dbReference type="SUPFAM" id="SSF57701">
    <property type="entry name" value="Zn2/Cys6 DNA-binding domain"/>
    <property type="match status" value="1"/>
</dbReference>
<evidence type="ECO:0000256" key="7">
    <source>
        <dbReference type="SAM" id="MobiDB-lite"/>
    </source>
</evidence>
<dbReference type="STRING" id="36050.A0A1B8A961"/>
<dbReference type="PANTHER" id="PTHR42980:SF1">
    <property type="entry name" value="2-OXOISOVALERATE DEHYDROGENASE SUBUNIT BETA, MITOCHONDRIAL"/>
    <property type="match status" value="1"/>
</dbReference>
<dbReference type="SUPFAM" id="SSF52922">
    <property type="entry name" value="TK C-terminal domain-like"/>
    <property type="match status" value="1"/>
</dbReference>
<feature type="compositionally biased region" description="Low complexity" evidence="7">
    <location>
        <begin position="137"/>
        <end position="150"/>
    </location>
</feature>
<keyword evidence="10" id="KW-1185">Reference proteome</keyword>
<feature type="domain" description="Zn(2)-C6 fungal-type" evidence="8">
    <location>
        <begin position="25"/>
        <end position="57"/>
    </location>
</feature>
<dbReference type="GO" id="GO:0006351">
    <property type="term" value="P:DNA-templated transcription"/>
    <property type="evidence" value="ECO:0007669"/>
    <property type="project" value="InterPro"/>
</dbReference>
<sequence>MQSEPQAKGSKQQRSKPIKRRARIACRPCRVRKVRCDVALHGTPCINCKLDDRECTISPNARKLSYLSPGQNVLKLGSNQSQPLPLPLVQPSTLQPPSESEVQDDPADPGVLKDLSPAGITDVSDVIKLPVEVLDTSRQQSPQSDQASPSIGTPGPCSDLTRAARLLLGDTGMPPISEGRASSIASRKNGNETFVHFSHYRCIEAYDLDQIDPSAALLLEEYACFHVPPRPMLDEFIRHYFLHIHPVLPVMDEVEFLDMFRTDTITRPCQGQVPHFLFHAILFLASSYVSYASLRKLGFDTAREAQAEFYKRSRFLFVMCPCTNDAARARCALMLTYHAPFTSDRASAFWLSQGIEYAKRAGAHLYSHIEENSREKASLKRLWWCCILRDRIMALGLRQQLQIRPTDFDFSLPGLDQNDFKDEMRLSMVYDSTTKVILVHLIGVLCELAVVLNGVLTVLDLGTSLKADQFPTGYEDTMRWSRELDRWYERVSTRFRVPTSVPGAHESLILFTNMIYIYHNTAKAFLCHHSLLLLTVGEWKQDDLDSLQLQAQMGMIESLRSITDNLFELEHMGLSQFLPNTFIGFSAFPFIWYLLDVRSKPVSSSHKTQRGLKVYINIMRQFRSRCETTDEVLLYIEKTVQYIQTDEPLKGLSPGSISPAPQSTREMITAPTSRSFTRGDLADMFLKSPLVFLRISMTVDFSLSRGRFPSEAEFPKQLRAIQEEDDMPDLSFLTNIPDNTWWMCLQETIISVLEIHRPSSENLRVSGLVDWAPLECPDRFQQIRIASSPGSSPFQTPELLHPNDTRRLNLGQAVTSALQQALEASRKVVCFGEDVAFGGVFRCTVGLQDQFGPDRVFNTPITEQGIVGTAIGMAAEGLKPVVEIQFADYVFPAFDQIVNEAAKFRYREGTTGANLGGLVIRMPCGGVGHGALYHTQSPEALFCHVPGFKIVVPRSPTQAKGLLLASILESEDPVIFMEPKILYRAAVEEVPEERYTLPIGKAEVIRPGSDITVISYGRPLYTCEAAIEALEKENPGVSIELIDLRTIYPWDRPTILESVRKTGRAVVVHESMVNFGVGSEIAATIQDQAFTYLKAPVKRLGGWTTHTGLAYEKYIFPDTARVYNTMQEVLEDSHSTYKSTGTES</sequence>
<feature type="region of interest" description="Disordered" evidence="7">
    <location>
        <begin position="76"/>
        <end position="117"/>
    </location>
</feature>
<dbReference type="PROSITE" id="PS00463">
    <property type="entry name" value="ZN2_CY6_FUNGAL_1"/>
    <property type="match status" value="1"/>
</dbReference>
<name>A0A1B8A961_FUSPO</name>
<dbReference type="GO" id="GO:0008270">
    <property type="term" value="F:zinc ion binding"/>
    <property type="evidence" value="ECO:0007669"/>
    <property type="project" value="InterPro"/>
</dbReference>
<dbReference type="Pfam" id="PF02780">
    <property type="entry name" value="Transketolase_C"/>
    <property type="match status" value="1"/>
</dbReference>
<dbReference type="Gene3D" id="4.10.240.10">
    <property type="entry name" value="Zn(2)-C6 fungal-type DNA-binding domain"/>
    <property type="match status" value="1"/>
</dbReference>
<dbReference type="FunFam" id="3.40.50.970:FF:000001">
    <property type="entry name" value="Pyruvate dehydrogenase E1 beta subunit"/>
    <property type="match status" value="1"/>
</dbReference>
<dbReference type="EMBL" id="LYXU01000052">
    <property type="protein sequence ID" value="OBS16998.1"/>
    <property type="molecule type" value="Genomic_DNA"/>
</dbReference>
<dbReference type="InterPro" id="IPR009014">
    <property type="entry name" value="Transketo_C/PFOR_II"/>
</dbReference>
<dbReference type="CDD" id="cd07036">
    <property type="entry name" value="TPP_PYR_E1-PDHc-beta_like"/>
    <property type="match status" value="1"/>
</dbReference>
<dbReference type="InterPro" id="IPR005475">
    <property type="entry name" value="Transketolase-like_Pyr-bd"/>
</dbReference>
<dbReference type="GO" id="GO:0000981">
    <property type="term" value="F:DNA-binding transcription factor activity, RNA polymerase II-specific"/>
    <property type="evidence" value="ECO:0007669"/>
    <property type="project" value="InterPro"/>
</dbReference>
<dbReference type="SUPFAM" id="SSF52518">
    <property type="entry name" value="Thiamin diphosphate-binding fold (THDP-binding)"/>
    <property type="match status" value="1"/>
</dbReference>
<dbReference type="Proteomes" id="UP000091967">
    <property type="component" value="Unassembled WGS sequence"/>
</dbReference>
<evidence type="ECO:0000313" key="9">
    <source>
        <dbReference type="EMBL" id="OBS16998.1"/>
    </source>
</evidence>
<organism evidence="9 10">
    <name type="scientific">Fusarium poae</name>
    <dbReference type="NCBI Taxonomy" id="36050"/>
    <lineage>
        <taxon>Eukaryota</taxon>
        <taxon>Fungi</taxon>
        <taxon>Dikarya</taxon>
        <taxon>Ascomycota</taxon>
        <taxon>Pezizomycotina</taxon>
        <taxon>Sordariomycetes</taxon>
        <taxon>Hypocreomycetidae</taxon>
        <taxon>Hypocreales</taxon>
        <taxon>Nectriaceae</taxon>
        <taxon>Fusarium</taxon>
    </lineage>
</organism>
<keyword evidence="4" id="KW-0560">Oxidoreductase</keyword>
<dbReference type="Pfam" id="PF04082">
    <property type="entry name" value="Fungal_trans"/>
    <property type="match status" value="1"/>
</dbReference>
<comment type="cofactor">
    <cofactor evidence="1">
        <name>thiamine diphosphate</name>
        <dbReference type="ChEBI" id="CHEBI:58937"/>
    </cofactor>
</comment>
<dbReference type="Pfam" id="PF00172">
    <property type="entry name" value="Zn_clus"/>
    <property type="match status" value="1"/>
</dbReference>
<dbReference type="GO" id="GO:0009083">
    <property type="term" value="P:branched-chain amino acid catabolic process"/>
    <property type="evidence" value="ECO:0007669"/>
    <property type="project" value="TreeGrafter"/>
</dbReference>
<evidence type="ECO:0000256" key="1">
    <source>
        <dbReference type="ARBA" id="ARBA00001964"/>
    </source>
</evidence>
<evidence type="ECO:0000256" key="6">
    <source>
        <dbReference type="ARBA" id="ARBA00051764"/>
    </source>
</evidence>
<dbReference type="SMART" id="SM00906">
    <property type="entry name" value="Fungal_trans"/>
    <property type="match status" value="1"/>
</dbReference>
<dbReference type="GO" id="GO:0003677">
    <property type="term" value="F:DNA binding"/>
    <property type="evidence" value="ECO:0007669"/>
    <property type="project" value="InterPro"/>
</dbReference>
<dbReference type="EC" id="1.2.4.4" evidence="2"/>
<evidence type="ECO:0000256" key="3">
    <source>
        <dbReference type="ARBA" id="ARBA00022723"/>
    </source>
</evidence>
<protein>
    <recommendedName>
        <fullName evidence="2">3-methyl-2-oxobutanoate dehydrogenase (2-methylpropanoyl-transferring)</fullName>
        <ecNumber evidence="2">1.2.4.4</ecNumber>
    </recommendedName>
</protein>
<dbReference type="GO" id="GO:0003863">
    <property type="term" value="F:branched-chain 2-oxo acid dehydrogenase activity"/>
    <property type="evidence" value="ECO:0007669"/>
    <property type="project" value="UniProtKB-EC"/>
</dbReference>
<dbReference type="InterPro" id="IPR029061">
    <property type="entry name" value="THDP-binding"/>
</dbReference>
<dbReference type="InterPro" id="IPR001138">
    <property type="entry name" value="Zn2Cys6_DnaBD"/>
</dbReference>
<dbReference type="GO" id="GO:0006091">
    <property type="term" value="P:generation of precursor metabolites and energy"/>
    <property type="evidence" value="ECO:0007669"/>
    <property type="project" value="UniProtKB-ARBA"/>
</dbReference>
<proteinExistence type="predicted"/>
<dbReference type="GO" id="GO:0007584">
    <property type="term" value="P:response to nutrient"/>
    <property type="evidence" value="ECO:0007669"/>
    <property type="project" value="TreeGrafter"/>
</dbReference>
<dbReference type="SMART" id="SM00861">
    <property type="entry name" value="Transket_pyr"/>
    <property type="match status" value="1"/>
</dbReference>
<dbReference type="CDD" id="cd00067">
    <property type="entry name" value="GAL4"/>
    <property type="match status" value="1"/>
</dbReference>
<dbReference type="InterPro" id="IPR007219">
    <property type="entry name" value="XnlR_reg_dom"/>
</dbReference>
<dbReference type="Gene3D" id="3.40.50.920">
    <property type="match status" value="1"/>
</dbReference>
<evidence type="ECO:0000313" key="10">
    <source>
        <dbReference type="Proteomes" id="UP000091967"/>
    </source>
</evidence>
<dbReference type="Gene3D" id="3.40.50.970">
    <property type="match status" value="1"/>
</dbReference>
<dbReference type="FunFam" id="3.40.50.920:FF:000001">
    <property type="entry name" value="Pyruvate dehydrogenase E1 beta subunit"/>
    <property type="match status" value="1"/>
</dbReference>
<evidence type="ECO:0000256" key="5">
    <source>
        <dbReference type="ARBA" id="ARBA00023242"/>
    </source>
</evidence>